<reference evidence="4" key="1">
    <citation type="submission" date="2013-09" db="EMBL/GenBank/DDBJ databases">
        <title>The Genome Sequence of Anopheles culicifacies species A.</title>
        <authorList>
            <consortium name="The Broad Institute Genomics Platform"/>
            <person name="Neafsey D.E."/>
            <person name="Besansky N."/>
            <person name="Howell P."/>
            <person name="Walton C."/>
            <person name="Young S.K."/>
            <person name="Zeng Q."/>
            <person name="Gargeya S."/>
            <person name="Fitzgerald M."/>
            <person name="Haas B."/>
            <person name="Abouelleil A."/>
            <person name="Allen A.W."/>
            <person name="Alvarado L."/>
            <person name="Arachchi H.M."/>
            <person name="Berlin A.M."/>
            <person name="Chapman S.B."/>
            <person name="Gainer-Dewar J."/>
            <person name="Goldberg J."/>
            <person name="Griggs A."/>
            <person name="Gujja S."/>
            <person name="Hansen M."/>
            <person name="Howarth C."/>
            <person name="Imamovic A."/>
            <person name="Ireland A."/>
            <person name="Larimer J."/>
            <person name="McCowan C."/>
            <person name="Murphy C."/>
            <person name="Pearson M."/>
            <person name="Poon T.W."/>
            <person name="Priest M."/>
            <person name="Roberts A."/>
            <person name="Saif S."/>
            <person name="Shea T."/>
            <person name="Sisk P."/>
            <person name="Sykes S."/>
            <person name="Wortman J."/>
            <person name="Nusbaum C."/>
            <person name="Birren B."/>
        </authorList>
    </citation>
    <scope>NUCLEOTIDE SEQUENCE [LARGE SCALE GENOMIC DNA]</scope>
    <source>
        <strain evidence="4">A-37</strain>
    </source>
</reference>
<dbReference type="Gene3D" id="3.40.50.300">
    <property type="entry name" value="P-loop containing nucleotide triphosphate hydrolases"/>
    <property type="match status" value="1"/>
</dbReference>
<proteinExistence type="predicted"/>
<evidence type="ECO:0000256" key="1">
    <source>
        <dbReference type="SAM" id="MobiDB-lite"/>
    </source>
</evidence>
<dbReference type="EnsemblMetazoa" id="ACUA019049-RA">
    <property type="protein sequence ID" value="ACUA019049-PA"/>
    <property type="gene ID" value="ACUA019049"/>
</dbReference>
<dbReference type="AlphaFoldDB" id="A0A182MIG0"/>
<evidence type="ECO:0000313" key="4">
    <source>
        <dbReference type="Proteomes" id="UP000075883"/>
    </source>
</evidence>
<dbReference type="InterPro" id="IPR027417">
    <property type="entry name" value="P-loop_NTPase"/>
</dbReference>
<dbReference type="Proteomes" id="UP000075883">
    <property type="component" value="Unassembled WGS sequence"/>
</dbReference>
<evidence type="ECO:0000259" key="2">
    <source>
        <dbReference type="Pfam" id="PF00005"/>
    </source>
</evidence>
<sequence>MFRLAYNKQKTLCRYYARKTRNPGIDRRATLLPDNARSEEYNSLDDGEADFHQVHKSHKQFEAEQAQYRDRLQTWIVGNKYFKSKQLNFLTWAEKEQIRYLYSLDPDEWNIDKLTESFPADRYTIAKIVKTKWQPKGGKRMERHDAIVQENWQMFRSGRIRNLDPGFAQHLNKFMQRTVDKVNELQATLETKPLYEIRPLPQGEFTAIVTSCKKYQSSAKDNQLKQSFLIEDNEQSESSNHHESPRHFPKQDTFMMGNVRNTQHVTLAEIKRQEDPTFTVHRKSSADNLELDLTVAEKLENNNVQCETVAFADSVYDSRAEKQECIKEFIKIPKRLYRKGATYQMDDCFYDDDGEFLYRVPGLGYSEMLRIIKARVKLSSECVVMSTRVTTECCAVDNLDSMLSASRDNADVTLIWQNLTITPTRNVSTGVQHPVLNDISGTLLPGTLVALMGPSGAGKTTLMSALAFRISGENVRRER</sequence>
<dbReference type="EMBL" id="AXCM01000128">
    <property type="status" value="NOT_ANNOTATED_CDS"/>
    <property type="molecule type" value="Genomic_DNA"/>
</dbReference>
<dbReference type="Pfam" id="PF06413">
    <property type="entry name" value="Neugrin"/>
    <property type="match status" value="1"/>
</dbReference>
<keyword evidence="4" id="KW-1185">Reference proteome</keyword>
<dbReference type="GO" id="GO:0005634">
    <property type="term" value="C:nucleus"/>
    <property type="evidence" value="ECO:0007669"/>
    <property type="project" value="TreeGrafter"/>
</dbReference>
<name>A0A182MIG0_9DIPT</name>
<feature type="region of interest" description="Disordered" evidence="1">
    <location>
        <begin position="232"/>
        <end position="252"/>
    </location>
</feature>
<dbReference type="PANTHER" id="PTHR13475">
    <property type="entry name" value="NEUGRIN"/>
    <property type="match status" value="1"/>
</dbReference>
<dbReference type="GO" id="GO:0016887">
    <property type="term" value="F:ATP hydrolysis activity"/>
    <property type="evidence" value="ECO:0007669"/>
    <property type="project" value="InterPro"/>
</dbReference>
<dbReference type="SUPFAM" id="SSF52540">
    <property type="entry name" value="P-loop containing nucleoside triphosphate hydrolases"/>
    <property type="match status" value="1"/>
</dbReference>
<organism evidence="3 4">
    <name type="scientific">Anopheles culicifacies</name>
    <dbReference type="NCBI Taxonomy" id="139723"/>
    <lineage>
        <taxon>Eukaryota</taxon>
        <taxon>Metazoa</taxon>
        <taxon>Ecdysozoa</taxon>
        <taxon>Arthropoda</taxon>
        <taxon>Hexapoda</taxon>
        <taxon>Insecta</taxon>
        <taxon>Pterygota</taxon>
        <taxon>Neoptera</taxon>
        <taxon>Endopterygota</taxon>
        <taxon>Diptera</taxon>
        <taxon>Nematocera</taxon>
        <taxon>Culicoidea</taxon>
        <taxon>Culicidae</taxon>
        <taxon>Anophelinae</taxon>
        <taxon>Anopheles</taxon>
        <taxon>culicifacies species complex</taxon>
    </lineage>
</organism>
<dbReference type="InterPro" id="IPR010487">
    <property type="entry name" value="NGRN/Rrg9"/>
</dbReference>
<dbReference type="PANTHER" id="PTHR13475:SF3">
    <property type="entry name" value="NEUGRIN"/>
    <property type="match status" value="1"/>
</dbReference>
<dbReference type="VEuPathDB" id="VectorBase:ACUA019049"/>
<dbReference type="GO" id="GO:0005524">
    <property type="term" value="F:ATP binding"/>
    <property type="evidence" value="ECO:0007669"/>
    <property type="project" value="InterPro"/>
</dbReference>
<protein>
    <recommendedName>
        <fullName evidence="2">ABC transporter domain-containing protein</fullName>
    </recommendedName>
</protein>
<dbReference type="Pfam" id="PF00005">
    <property type="entry name" value="ABC_tran"/>
    <property type="match status" value="1"/>
</dbReference>
<dbReference type="STRING" id="139723.A0A182MIG0"/>
<reference evidence="3" key="2">
    <citation type="submission" date="2020-05" db="UniProtKB">
        <authorList>
            <consortium name="EnsemblMetazoa"/>
        </authorList>
    </citation>
    <scope>IDENTIFICATION</scope>
    <source>
        <strain evidence="3">A-37</strain>
    </source>
</reference>
<evidence type="ECO:0000313" key="3">
    <source>
        <dbReference type="EnsemblMetazoa" id="ACUA019049-PA"/>
    </source>
</evidence>
<accession>A0A182MIG0</accession>
<feature type="domain" description="ABC transporter" evidence="2">
    <location>
        <begin position="436"/>
        <end position="468"/>
    </location>
</feature>
<feature type="compositionally biased region" description="Basic and acidic residues" evidence="1">
    <location>
        <begin position="239"/>
        <end position="250"/>
    </location>
</feature>
<dbReference type="InterPro" id="IPR003439">
    <property type="entry name" value="ABC_transporter-like_ATP-bd"/>
</dbReference>